<name>A0ABC8S8V2_9AQUA</name>
<sequence length="122" mass="12667">MSIEGGGVQARVIDVDAKAQADVGEVGGLVDIGEEGAGDEEPWAGAEGEVLCAGEKADRRVGMAESAPLGAARGLASAREASPSATRRGDGGWAWSWEPIWGAKRLGALMLVKLVPKSRRIW</sequence>
<evidence type="ECO:0000313" key="2">
    <source>
        <dbReference type="Proteomes" id="UP001642360"/>
    </source>
</evidence>
<dbReference type="EMBL" id="CAUOFW020002384">
    <property type="protein sequence ID" value="CAK9153383.1"/>
    <property type="molecule type" value="Genomic_DNA"/>
</dbReference>
<evidence type="ECO:0000313" key="1">
    <source>
        <dbReference type="EMBL" id="CAK9153383.1"/>
    </source>
</evidence>
<gene>
    <name evidence="1" type="ORF">ILEXP_LOCUS21627</name>
</gene>
<organism evidence="1 2">
    <name type="scientific">Ilex paraguariensis</name>
    <name type="common">yerba mate</name>
    <dbReference type="NCBI Taxonomy" id="185542"/>
    <lineage>
        <taxon>Eukaryota</taxon>
        <taxon>Viridiplantae</taxon>
        <taxon>Streptophyta</taxon>
        <taxon>Embryophyta</taxon>
        <taxon>Tracheophyta</taxon>
        <taxon>Spermatophyta</taxon>
        <taxon>Magnoliopsida</taxon>
        <taxon>eudicotyledons</taxon>
        <taxon>Gunneridae</taxon>
        <taxon>Pentapetalae</taxon>
        <taxon>asterids</taxon>
        <taxon>campanulids</taxon>
        <taxon>Aquifoliales</taxon>
        <taxon>Aquifoliaceae</taxon>
        <taxon>Ilex</taxon>
    </lineage>
</organism>
<protein>
    <submittedName>
        <fullName evidence="1">Uncharacterized protein</fullName>
    </submittedName>
</protein>
<reference evidence="1 2" key="1">
    <citation type="submission" date="2024-02" db="EMBL/GenBank/DDBJ databases">
        <authorList>
            <person name="Vignale AGUSTIN F."/>
            <person name="Sosa J E."/>
            <person name="Modenutti C."/>
        </authorList>
    </citation>
    <scope>NUCLEOTIDE SEQUENCE [LARGE SCALE GENOMIC DNA]</scope>
</reference>
<comment type="caution">
    <text evidence="1">The sequence shown here is derived from an EMBL/GenBank/DDBJ whole genome shotgun (WGS) entry which is preliminary data.</text>
</comment>
<dbReference type="AlphaFoldDB" id="A0ABC8S8V2"/>
<dbReference type="Proteomes" id="UP001642360">
    <property type="component" value="Unassembled WGS sequence"/>
</dbReference>
<keyword evidence="2" id="KW-1185">Reference proteome</keyword>
<proteinExistence type="predicted"/>
<accession>A0ABC8S8V2</accession>